<name>A0AAX3ED76_PAEUR</name>
<gene>
    <name evidence="2" type="ORF">NL394_12320</name>
</gene>
<dbReference type="RefSeq" id="WP_210731157.1">
    <property type="nucleotide sequence ID" value="NZ_CP043010.1"/>
</dbReference>
<evidence type="ECO:0000313" key="2">
    <source>
        <dbReference type="EMBL" id="UYV95873.1"/>
    </source>
</evidence>
<sequence>MMGGYGSMMGLTWLFWALLILGIVLLAVLAVRFFSGGMNHGGTGRGQGPGADGPASGAGAARRILDERYARGELSTEEYRERLKVLGDDT</sequence>
<proteinExistence type="predicted"/>
<dbReference type="EMBL" id="CP101185">
    <property type="protein sequence ID" value="UYV95873.1"/>
    <property type="molecule type" value="Genomic_DNA"/>
</dbReference>
<organism evidence="2 3">
    <name type="scientific">Paenarthrobacter ureafaciens</name>
    <dbReference type="NCBI Taxonomy" id="37931"/>
    <lineage>
        <taxon>Bacteria</taxon>
        <taxon>Bacillati</taxon>
        <taxon>Actinomycetota</taxon>
        <taxon>Actinomycetes</taxon>
        <taxon>Micrococcales</taxon>
        <taxon>Micrococcaceae</taxon>
        <taxon>Paenarthrobacter</taxon>
    </lineage>
</organism>
<keyword evidence="3" id="KW-1185">Reference proteome</keyword>
<protein>
    <submittedName>
        <fullName evidence="2">SHOCT domain-containing protein</fullName>
    </submittedName>
</protein>
<accession>A0AAX3ED76</accession>
<dbReference type="Pfam" id="PF09851">
    <property type="entry name" value="SHOCT"/>
    <property type="match status" value="1"/>
</dbReference>
<dbReference type="InterPro" id="IPR018649">
    <property type="entry name" value="SHOCT"/>
</dbReference>
<feature type="domain" description="SHOCT" evidence="1">
    <location>
        <begin position="61"/>
        <end position="86"/>
    </location>
</feature>
<reference evidence="2" key="1">
    <citation type="submission" date="2022-07" db="EMBL/GenBank/DDBJ databases">
        <authorList>
            <person name="Wu T."/>
        </authorList>
    </citation>
    <scope>NUCLEOTIDE SEQUENCE</scope>
    <source>
        <strain evidence="2">SD-1</strain>
    </source>
</reference>
<evidence type="ECO:0000313" key="3">
    <source>
        <dbReference type="Proteomes" id="UP001163293"/>
    </source>
</evidence>
<evidence type="ECO:0000259" key="1">
    <source>
        <dbReference type="Pfam" id="PF09851"/>
    </source>
</evidence>
<dbReference type="Proteomes" id="UP001163293">
    <property type="component" value="Chromosome"/>
</dbReference>
<dbReference type="AlphaFoldDB" id="A0AAX3ED76"/>